<proteinExistence type="predicted"/>
<comment type="caution">
    <text evidence="1">The sequence shown here is derived from an EMBL/GenBank/DDBJ whole genome shotgun (WGS) entry which is preliminary data.</text>
</comment>
<dbReference type="Proteomes" id="UP001189429">
    <property type="component" value="Unassembled WGS sequence"/>
</dbReference>
<sequence length="209" mass="23468">MSSKLDRARQKFVLREETKITFGGPSQQHWWDAEADEVDFGKEQVGDEMRWDQWAGIVERGRPQSLILFKTPPKLTKPRAAGPGPITGKDWAPMAKKHLQGRKTLLRTGGARACELGMNREEKLDGVVHDYGVHGLKKQGSGNKFEAAHGGTQIVDRCWRCLRKHIGARSFSAAGAPKYSARVRAAQWRHWRVGSDHWGETGGMFRALL</sequence>
<reference evidence="1" key="1">
    <citation type="submission" date="2023-10" db="EMBL/GenBank/DDBJ databases">
        <authorList>
            <person name="Chen Y."/>
            <person name="Shah S."/>
            <person name="Dougan E. K."/>
            <person name="Thang M."/>
            <person name="Chan C."/>
        </authorList>
    </citation>
    <scope>NUCLEOTIDE SEQUENCE [LARGE SCALE GENOMIC DNA]</scope>
</reference>
<evidence type="ECO:0000313" key="1">
    <source>
        <dbReference type="EMBL" id="CAK0877545.1"/>
    </source>
</evidence>
<protein>
    <submittedName>
        <fullName evidence="1">Uncharacterized protein</fullName>
    </submittedName>
</protein>
<keyword evidence="2" id="KW-1185">Reference proteome</keyword>
<name>A0ABN9VVD2_9DINO</name>
<dbReference type="EMBL" id="CAUYUJ010017749">
    <property type="protein sequence ID" value="CAK0877545.1"/>
    <property type="molecule type" value="Genomic_DNA"/>
</dbReference>
<accession>A0ABN9VVD2</accession>
<organism evidence="1 2">
    <name type="scientific">Prorocentrum cordatum</name>
    <dbReference type="NCBI Taxonomy" id="2364126"/>
    <lineage>
        <taxon>Eukaryota</taxon>
        <taxon>Sar</taxon>
        <taxon>Alveolata</taxon>
        <taxon>Dinophyceae</taxon>
        <taxon>Prorocentrales</taxon>
        <taxon>Prorocentraceae</taxon>
        <taxon>Prorocentrum</taxon>
    </lineage>
</organism>
<evidence type="ECO:0000313" key="2">
    <source>
        <dbReference type="Proteomes" id="UP001189429"/>
    </source>
</evidence>
<gene>
    <name evidence="1" type="ORF">PCOR1329_LOCUS61579</name>
</gene>